<keyword evidence="17" id="KW-1185">Reference proteome</keyword>
<evidence type="ECO:0000256" key="8">
    <source>
        <dbReference type="ARBA" id="ARBA00023154"/>
    </source>
</evidence>
<name>A0A5B9E924_9BACT</name>
<comment type="pathway">
    <text evidence="2 12">Amino-acid biosynthesis; L-lysine biosynthesis via DAP pathway; (S)-tetrahydrodipicolinate from L-aspartate: step 3/4.</text>
</comment>
<protein>
    <recommendedName>
        <fullName evidence="4 12">4-hydroxy-tetrahydrodipicolinate synthase</fullName>
        <shortName evidence="12">HTPA synthase</shortName>
        <ecNumber evidence="4 12">4.3.3.7</ecNumber>
    </recommendedName>
</protein>
<keyword evidence="8 12" id="KW-0457">Lysine biosynthesis</keyword>
<dbReference type="PRINTS" id="PR00146">
    <property type="entry name" value="DHPICSNTHASE"/>
</dbReference>
<proteinExistence type="inferred from homology"/>
<dbReference type="OrthoDB" id="9782828at2"/>
<keyword evidence="10 12" id="KW-0704">Schiff base</keyword>
<dbReference type="EC" id="4.3.3.7" evidence="4 12"/>
<evidence type="ECO:0000256" key="1">
    <source>
        <dbReference type="ARBA" id="ARBA00003294"/>
    </source>
</evidence>
<dbReference type="Proteomes" id="UP000321820">
    <property type="component" value="Chromosome"/>
</dbReference>
<feature type="site" description="Part of a proton relay during catalysis" evidence="12">
    <location>
        <position position="45"/>
    </location>
</feature>
<evidence type="ECO:0000256" key="2">
    <source>
        <dbReference type="ARBA" id="ARBA00005120"/>
    </source>
</evidence>
<evidence type="ECO:0000256" key="15">
    <source>
        <dbReference type="PIRSR" id="PIRSR001365-2"/>
    </source>
</evidence>
<evidence type="ECO:0000256" key="4">
    <source>
        <dbReference type="ARBA" id="ARBA00012086"/>
    </source>
</evidence>
<dbReference type="SUPFAM" id="SSF51569">
    <property type="entry name" value="Aldolase"/>
    <property type="match status" value="1"/>
</dbReference>
<dbReference type="HAMAP" id="MF_00418">
    <property type="entry name" value="DapA"/>
    <property type="match status" value="1"/>
</dbReference>
<evidence type="ECO:0000313" key="16">
    <source>
        <dbReference type="EMBL" id="QEE27625.1"/>
    </source>
</evidence>
<dbReference type="PIRSF" id="PIRSF001365">
    <property type="entry name" value="DHDPS"/>
    <property type="match status" value="1"/>
</dbReference>
<reference evidence="16 17" key="1">
    <citation type="submission" date="2019-08" db="EMBL/GenBank/DDBJ databases">
        <title>Complete genome sequence of Terriglobus albidus strain ORNL.</title>
        <authorList>
            <person name="Podar M."/>
        </authorList>
    </citation>
    <scope>NUCLEOTIDE SEQUENCE [LARGE SCALE GENOMIC DNA]</scope>
    <source>
        <strain evidence="16 17">ORNL</strain>
    </source>
</reference>
<feature type="site" description="Part of a proton relay during catalysis" evidence="12">
    <location>
        <position position="109"/>
    </location>
</feature>
<dbReference type="GO" id="GO:0019877">
    <property type="term" value="P:diaminopimelate biosynthetic process"/>
    <property type="evidence" value="ECO:0007669"/>
    <property type="project" value="UniProtKB-UniRule"/>
</dbReference>
<dbReference type="InterPro" id="IPR020625">
    <property type="entry name" value="Schiff_base-form_aldolases_AS"/>
</dbReference>
<gene>
    <name evidence="12" type="primary">dapA</name>
    <name evidence="16" type="ORF">FTW19_06205</name>
</gene>
<evidence type="ECO:0000256" key="10">
    <source>
        <dbReference type="ARBA" id="ARBA00023270"/>
    </source>
</evidence>
<dbReference type="UniPathway" id="UPA00034">
    <property type="reaction ID" value="UER00017"/>
</dbReference>
<comment type="catalytic activity">
    <reaction evidence="11 12">
        <text>L-aspartate 4-semialdehyde + pyruvate = (2S,4S)-4-hydroxy-2,3,4,5-tetrahydrodipicolinate + H2O + H(+)</text>
        <dbReference type="Rhea" id="RHEA:34171"/>
        <dbReference type="ChEBI" id="CHEBI:15361"/>
        <dbReference type="ChEBI" id="CHEBI:15377"/>
        <dbReference type="ChEBI" id="CHEBI:15378"/>
        <dbReference type="ChEBI" id="CHEBI:67139"/>
        <dbReference type="ChEBI" id="CHEBI:537519"/>
        <dbReference type="EC" id="4.3.3.7"/>
    </reaction>
</comment>
<dbReference type="PROSITE" id="PS00666">
    <property type="entry name" value="DHDPS_2"/>
    <property type="match status" value="1"/>
</dbReference>
<evidence type="ECO:0000256" key="3">
    <source>
        <dbReference type="ARBA" id="ARBA00007592"/>
    </source>
</evidence>
<dbReference type="InterPro" id="IPR002220">
    <property type="entry name" value="DapA-like"/>
</dbReference>
<evidence type="ECO:0000256" key="6">
    <source>
        <dbReference type="ARBA" id="ARBA00022605"/>
    </source>
</evidence>
<dbReference type="Pfam" id="PF00701">
    <property type="entry name" value="DHDPS"/>
    <property type="match status" value="1"/>
</dbReference>
<evidence type="ECO:0000313" key="17">
    <source>
        <dbReference type="Proteomes" id="UP000321820"/>
    </source>
</evidence>
<keyword evidence="9 12" id="KW-0456">Lyase</keyword>
<dbReference type="NCBIfam" id="TIGR00674">
    <property type="entry name" value="dapA"/>
    <property type="match status" value="1"/>
</dbReference>
<keyword evidence="7 12" id="KW-0220">Diaminopimelate biosynthesis</keyword>
<keyword evidence="5 12" id="KW-0963">Cytoplasm</keyword>
<organism evidence="16 17">
    <name type="scientific">Terriglobus albidus</name>
    <dbReference type="NCBI Taxonomy" id="1592106"/>
    <lineage>
        <taxon>Bacteria</taxon>
        <taxon>Pseudomonadati</taxon>
        <taxon>Acidobacteriota</taxon>
        <taxon>Terriglobia</taxon>
        <taxon>Terriglobales</taxon>
        <taxon>Acidobacteriaceae</taxon>
        <taxon>Terriglobus</taxon>
    </lineage>
</organism>
<dbReference type="SMART" id="SM01130">
    <property type="entry name" value="DHDPS"/>
    <property type="match status" value="1"/>
</dbReference>
<dbReference type="PANTHER" id="PTHR12128:SF66">
    <property type="entry name" value="4-HYDROXY-2-OXOGLUTARATE ALDOLASE, MITOCHONDRIAL"/>
    <property type="match status" value="1"/>
</dbReference>
<evidence type="ECO:0000256" key="9">
    <source>
        <dbReference type="ARBA" id="ARBA00023239"/>
    </source>
</evidence>
<dbReference type="GO" id="GO:0005829">
    <property type="term" value="C:cytosol"/>
    <property type="evidence" value="ECO:0007669"/>
    <property type="project" value="TreeGrafter"/>
</dbReference>
<comment type="similarity">
    <text evidence="3 12 13">Belongs to the DapA family.</text>
</comment>
<comment type="caution">
    <text evidence="12">Was originally thought to be a dihydrodipicolinate synthase (DHDPS), catalyzing the condensation of (S)-aspartate-beta-semialdehyde [(S)-ASA] and pyruvate to dihydrodipicolinate (DHDP). However, it was shown in E.coli that the product of the enzymatic reaction is not dihydrodipicolinate but in fact (4S)-4-hydroxy-2,3,4,5-tetrahydro-(2S)-dipicolinic acid (HTPA), and that the consecutive dehydration reaction leading to DHDP is not spontaneous but catalyzed by DapB.</text>
</comment>
<dbReference type="AlphaFoldDB" id="A0A5B9E924"/>
<dbReference type="Gene3D" id="3.20.20.70">
    <property type="entry name" value="Aldolase class I"/>
    <property type="match status" value="1"/>
</dbReference>
<dbReference type="KEGG" id="talb:FTW19_06205"/>
<comment type="subcellular location">
    <subcellularLocation>
        <location evidence="12">Cytoplasm</location>
    </subcellularLocation>
</comment>
<evidence type="ECO:0000256" key="7">
    <source>
        <dbReference type="ARBA" id="ARBA00022915"/>
    </source>
</evidence>
<dbReference type="RefSeq" id="WP_147646816.1">
    <property type="nucleotide sequence ID" value="NZ_CP042806.1"/>
</dbReference>
<comment type="function">
    <text evidence="1 12">Catalyzes the condensation of (S)-aspartate-beta-semialdehyde [(S)-ASA] and pyruvate to 4-hydroxy-tetrahydrodipicolinate (HTPA).</text>
</comment>
<dbReference type="GO" id="GO:0009089">
    <property type="term" value="P:lysine biosynthetic process via diaminopimelate"/>
    <property type="evidence" value="ECO:0007669"/>
    <property type="project" value="UniProtKB-UniRule"/>
</dbReference>
<sequence>MELQGCGTALITPFRPDNTLDEPAISSLVHWQIDSGISFLVAAGSTGEASTLTEYETVRLIETVVGSAAGRVPVLAGCTHNNTAEAAARVEKLSRIPGLSGILTANPYYNKPSQEGQYLHFKAIADASALPVVLYNIPGRTAVNLEPATVLRLAEHSNIIGIKESSGNIAQISEIIATAPRNFRVFAGDDGMALPAIAQGASGLISVGSNVIPRHMAQMIDAAVNNDWSTARRIQRHYSKFLNALYWEPNPSPTKAILTLMGKIHGGLRLPMTEVSPVTRRKLDILIGELGLLVDVLPTGEDLRVF</sequence>
<comment type="subunit">
    <text evidence="12">Homotetramer; dimer of dimers.</text>
</comment>
<evidence type="ECO:0000256" key="5">
    <source>
        <dbReference type="ARBA" id="ARBA00022490"/>
    </source>
</evidence>
<evidence type="ECO:0000256" key="14">
    <source>
        <dbReference type="PIRSR" id="PIRSR001365-1"/>
    </source>
</evidence>
<dbReference type="GO" id="GO:0008840">
    <property type="term" value="F:4-hydroxy-tetrahydrodipicolinate synthase activity"/>
    <property type="evidence" value="ECO:0007669"/>
    <property type="project" value="UniProtKB-UniRule"/>
</dbReference>
<feature type="active site" description="Schiff-base intermediate with substrate" evidence="12 14">
    <location>
        <position position="163"/>
    </location>
</feature>
<accession>A0A5B9E924</accession>
<dbReference type="InterPro" id="IPR005263">
    <property type="entry name" value="DapA"/>
</dbReference>
<dbReference type="InterPro" id="IPR013785">
    <property type="entry name" value="Aldolase_TIM"/>
</dbReference>
<evidence type="ECO:0000256" key="13">
    <source>
        <dbReference type="PIRNR" id="PIRNR001365"/>
    </source>
</evidence>
<dbReference type="EMBL" id="CP042806">
    <property type="protein sequence ID" value="QEE27625.1"/>
    <property type="molecule type" value="Genomic_DNA"/>
</dbReference>
<feature type="active site" description="Proton donor/acceptor" evidence="12 14">
    <location>
        <position position="135"/>
    </location>
</feature>
<feature type="binding site" evidence="12 15">
    <location>
        <position position="46"/>
    </location>
    <ligand>
        <name>pyruvate</name>
        <dbReference type="ChEBI" id="CHEBI:15361"/>
    </ligand>
</feature>
<dbReference type="PANTHER" id="PTHR12128">
    <property type="entry name" value="DIHYDRODIPICOLINATE SYNTHASE"/>
    <property type="match status" value="1"/>
</dbReference>
<keyword evidence="6 12" id="KW-0028">Amino-acid biosynthesis</keyword>
<dbReference type="CDD" id="cd00950">
    <property type="entry name" value="DHDPS"/>
    <property type="match status" value="1"/>
</dbReference>
<evidence type="ECO:0000256" key="12">
    <source>
        <dbReference type="HAMAP-Rule" id="MF_00418"/>
    </source>
</evidence>
<evidence type="ECO:0000256" key="11">
    <source>
        <dbReference type="ARBA" id="ARBA00047836"/>
    </source>
</evidence>
<feature type="binding site" evidence="12 15">
    <location>
        <position position="205"/>
    </location>
    <ligand>
        <name>pyruvate</name>
        <dbReference type="ChEBI" id="CHEBI:15361"/>
    </ligand>
</feature>